<organism evidence="1 2">
    <name type="scientific">Methylosinus sporium</name>
    <dbReference type="NCBI Taxonomy" id="428"/>
    <lineage>
        <taxon>Bacteria</taxon>
        <taxon>Pseudomonadati</taxon>
        <taxon>Pseudomonadota</taxon>
        <taxon>Alphaproteobacteria</taxon>
        <taxon>Hyphomicrobiales</taxon>
        <taxon>Methylocystaceae</taxon>
        <taxon>Methylosinus</taxon>
    </lineage>
</organism>
<name>A0A2U1SST3_METSR</name>
<reference evidence="1 2" key="1">
    <citation type="journal article" date="2018" name="Appl. Microbiol. Biotechnol.">
        <title>Co-cultivation of the strictly anaerobic methanogen Methanosarcina barkeri with aerobic methanotrophs in an oxygen-limited membrane bioreactor.</title>
        <authorList>
            <person name="In 't Zandt M.H."/>
            <person name="van den Bosch T.J.M."/>
            <person name="Rijkers R."/>
            <person name="van Kessel M.A.H.J."/>
            <person name="Jetten M.S.M."/>
            <person name="Welte C.U."/>
        </authorList>
    </citation>
    <scope>NUCLEOTIDE SEQUENCE [LARGE SCALE GENOMIC DNA]</scope>
    <source>
        <strain evidence="1 2">DSM 17706</strain>
    </source>
</reference>
<accession>A0A2U1SST3</accession>
<dbReference type="AlphaFoldDB" id="A0A2U1SST3"/>
<evidence type="ECO:0000313" key="2">
    <source>
        <dbReference type="Proteomes" id="UP000245137"/>
    </source>
</evidence>
<comment type="caution">
    <text evidence="1">The sequence shown here is derived from an EMBL/GenBank/DDBJ whole genome shotgun (WGS) entry which is preliminary data.</text>
</comment>
<proteinExistence type="predicted"/>
<keyword evidence="2" id="KW-1185">Reference proteome</keyword>
<dbReference type="EMBL" id="PUIV01000006">
    <property type="protein sequence ID" value="PWB94633.1"/>
    <property type="molecule type" value="Genomic_DNA"/>
</dbReference>
<protein>
    <submittedName>
        <fullName evidence="1">Uncharacterized protein</fullName>
    </submittedName>
</protein>
<evidence type="ECO:0000313" key="1">
    <source>
        <dbReference type="EMBL" id="PWB94633.1"/>
    </source>
</evidence>
<dbReference type="Proteomes" id="UP000245137">
    <property type="component" value="Unassembled WGS sequence"/>
</dbReference>
<sequence length="67" mass="7653">MGEAFEKRPPKHPWRDYLTAEERDVLKAADAARDEWARLNAARATITNRAIQRAKYAAEKERKAANG</sequence>
<gene>
    <name evidence="1" type="ORF">C5689_06105</name>
</gene>